<feature type="binding site" evidence="11">
    <location>
        <position position="424"/>
    </location>
    <ligand>
        <name>ATP</name>
        <dbReference type="ChEBI" id="CHEBI:30616"/>
    </ligand>
</feature>
<dbReference type="InterPro" id="IPR003599">
    <property type="entry name" value="Ig_sub"/>
</dbReference>
<feature type="compositionally biased region" description="Low complexity" evidence="12">
    <location>
        <begin position="2068"/>
        <end position="2085"/>
    </location>
</feature>
<dbReference type="Gene3D" id="2.60.40.10">
    <property type="entry name" value="Immunoglobulins"/>
    <property type="match status" value="3"/>
</dbReference>
<evidence type="ECO:0000256" key="12">
    <source>
        <dbReference type="SAM" id="MobiDB-lite"/>
    </source>
</evidence>
<dbReference type="InterPro" id="IPR051131">
    <property type="entry name" value="NEK_Ser/Thr_kinase_NIMA"/>
</dbReference>
<sequence>MAMPGMIPGQMAGNQPWNQAPSGPWGTITVNIGNAFMPTGTTIAQFYASNPMNKALTRAAVRTVIERQVSGGRNPEVVNISVGAKVLVEVQLKTEEGWKYFKRIQDSGRLRLGLEDELRKLNFPGTKPYPGSPQAASASKYQRYPGISIHFEPLQHTATAASPLPQLSLTPPTPATAPAQPGFPGLPFANYGSMPSLQHGSSPPHHYSFLPTQSSSSSRRSSMDNLPFAISSSKSSPPEDSVQQASLSSHDSLRSASLSPFIMAGSPPGSLHSGMTSLGSSMQRSATGSSLGKSSEFGSSLHSTSPFVGSLPHGSSQFGGTASSGLLAMSRSPPSDHGSLQLPYSASPLMGSHHRRASEDSVTLLQQSTGLPMSSLQSPLRTLPWQKPEEEVAGYILIRTLGSGSFGEVWLGRNRKDWKQYAMKRVSMLEHSEDEREAALQESEVLRDLKHPNLVGYKEAFEQFGYLYIVMNFCDGGDLFTRLKGQSGRPLEEPVLVEWFVQIAMAIQYLHNHNIIHRNLTTRNIFLTLRYRLLKVGDIGLPSVVDGTRSMAEKLKAKGTPCYMSPESLAGRQHTKEADVWALGCCLYEMASLKHAFPFYDKDINNLALKIVKGKMGPLYKSYSRDLVDLIKDMLQIEPDQRPTVRTILRTTFIKKHVSKFLEESIRDRFPSSPAWDEYNQYRFPSPPSSPTPTDNEQSLEEEGSPKKRVVTGPLVDIEVKAKETAKPKPFGAPVRVPPLSEAVEIPRKRPREDPPEETINDDIDNISQTSSEVELMRLTEEFLKEAEGPASPVPSPELPPPPTPRSARIIAREAPDLLKKTHDDDPAMVEAESDDKEHLQCESVETKCDANGVTTPNNPVDAVPPTDEETEVTDPSQELPAVLLPLLMVDEENKHGQNLADDPDDKPENTSKRGVDKHKEGPSREEEERYVSASSSSSSDDSPPDDPQEHGSVVEPEDVEVSILMNGSKDEQIDDKMLSETETPAEEKDEDNTHKPREDTSYTSYVRRNLDQKVAGRGRSPPRGRDVEEVGRSSPSRAVHRIATKRSPSPASSAPPALPPPPKQPLLRSTREQEKSTERKKQHQMEHSYAESPTRYSVEVKKPGRASPAVSSSRGSDRALPHESQESYASQRTRQGRASPFESQESYTSPRAHQGRPSPKMEDEVSDPRRASRDRHIASEGKREKQDRYSPLRRVEQEREDHTEKHTRGRLSDSKSQVRAVQVGEYSAKSTKVATKVQIYRAEEEEGPQRSPSQDSGMESIEEQLTKLAQEFLTQPETNRPLNTSLQSPLTPTDGDYDWRMHVGGTLTLAERSGEFSEVVAQIDREDEEERATKIKIKQNSKDVKQPSTSPEFDNSKLRSKLSDVARSRSEERLDQIPKVPKICEPRQVPYASPMVNRKIRKPRYEIEEGDAVVLKSTLEPSVLTAAEAIEWSCVKKKTYNRELVYQIQSSSKVAHGLFRGRVTIEGTAALRIFPAKPQDTGRYYCTARDADGNESEGYLELVVEAVDKRRWSAPANMKPAADLTPTPPNTPVIDGSRSPNVEPVYPKPDQPSREVAAPATATNQEMPRRGSRGHSPHHKPSIILEEKEGSSSEEEQDKRRYTNKNLSPPASVVSSLTGSATDLQLMIAMKEREREKEKEREKEREREMERDRERRRQSPSPMGRRRESPSSPVRRASPSPGRSSPLSSRGQSPEVRHAYTPMVTPPPIPAPPVGVYLTKASPREDFKVRGRSSGGSDKVISPTSPTKAFSKEAEHAPPIPPLPIPSDLWSEKKREEKAPLQNGPTLSSQPNVASKSLSLELSGTNKMSDTLTSISSLSTSSLRDTVFTDSIRAPSPVTRRKRGMSGKIIREDSEVLLTCPFGKLTSAQEVEWYVTKKNTSERTLVYQVQGTAMRVSVGDYRGRTAVEGEASLRINPVKLSDAGVYWCVLKSGGVELDEDSIRVTVLAGGVRRRSSLPPGLSGTSPEGRSSELDYVFHKARGRSGSPASSRTSSRPGSSGSLHSSRSLPGSTPNLRHPSPTSQQRSPSPSVAATRRAFERKVMAAGPGLRTPSPSPGPARFTPPPGRTQSPSPTRSSPTPGRGRAASPGSGIAVRRIPSPGGSSFVSSPRDAPQPLPAPPPDARKQLRPLRVPADNYSDAIEGHTALLRLSIVASKTPLTDVEWSKEKKWRGRTLVYERKGPSRVAHGNFRGRAFIDSDFEPHLRVQPCKFSDTGMYWCKVTSQGRVTLEENVHLTVDKEGSPRSPRQTSPGRQKVAGSPRSGMLSARSESSLVDAARQQFEQMAKSSSETKLNTSTSFGTPGSLKRDSYVKYQQALMRKEKEENLQNSKDDDSSSDSSSESSGASDSTPDTVVAANGPVNAFREDSGYDSTQTSSTSGLLTTITQLKRQCIKGLGIEILMKAYSIIDSGEDLEVKNQLVNLMGRARFELYADKVWQLRFLEKSQLNTEANSDTIPL</sequence>
<feature type="region of interest" description="Disordered" evidence="12">
    <location>
        <begin position="2321"/>
        <end position="2356"/>
    </location>
</feature>
<feature type="compositionally biased region" description="Basic and acidic residues" evidence="12">
    <location>
        <begin position="1633"/>
        <end position="1658"/>
    </location>
</feature>
<keyword evidence="6" id="KW-0418">Kinase</keyword>
<keyword evidence="4" id="KW-0808">Transferase</keyword>
<feature type="region of interest" description="Disordered" evidence="12">
    <location>
        <begin position="1633"/>
        <end position="1795"/>
    </location>
</feature>
<keyword evidence="7 11" id="KW-0067">ATP-binding</keyword>
<feature type="compositionally biased region" description="Basic and acidic residues" evidence="12">
    <location>
        <begin position="1355"/>
        <end position="1372"/>
    </location>
</feature>
<dbReference type="InterPro" id="IPR036179">
    <property type="entry name" value="Ig-like_dom_sf"/>
</dbReference>
<evidence type="ECO:0000313" key="15">
    <source>
        <dbReference type="EMBL" id="CAH1265225.1"/>
    </source>
</evidence>
<feature type="compositionally biased region" description="Basic and acidic residues" evidence="12">
    <location>
        <begin position="1116"/>
        <end position="1126"/>
    </location>
</feature>
<accession>A0A8K0A230</accession>
<dbReference type="InterPro" id="IPR017441">
    <property type="entry name" value="Protein_kinase_ATP_BS"/>
</dbReference>
<dbReference type="Pfam" id="PF00069">
    <property type="entry name" value="Pkinase"/>
    <property type="match status" value="1"/>
</dbReference>
<feature type="domain" description="Protein kinase" evidence="13">
    <location>
        <begin position="395"/>
        <end position="654"/>
    </location>
</feature>
<evidence type="ECO:0000256" key="11">
    <source>
        <dbReference type="PROSITE-ProRule" id="PRU10141"/>
    </source>
</evidence>
<feature type="domain" description="Ig-like" evidence="14">
    <location>
        <begin position="2130"/>
        <end position="2237"/>
    </location>
</feature>
<dbReference type="InterPro" id="IPR013783">
    <property type="entry name" value="Ig-like_fold"/>
</dbReference>
<dbReference type="CDD" id="cd08215">
    <property type="entry name" value="STKc_Nek"/>
    <property type="match status" value="1"/>
</dbReference>
<feature type="compositionally biased region" description="Low complexity" evidence="12">
    <location>
        <begin position="164"/>
        <end position="180"/>
    </location>
</feature>
<gene>
    <name evidence="15" type="primary">NEK4</name>
    <name evidence="15" type="ORF">BLAG_LOCUS19280</name>
</gene>
<dbReference type="InterPro" id="IPR013106">
    <property type="entry name" value="Ig_V-set"/>
</dbReference>
<evidence type="ECO:0000256" key="6">
    <source>
        <dbReference type="ARBA" id="ARBA00022777"/>
    </source>
</evidence>
<evidence type="ECO:0000256" key="9">
    <source>
        <dbReference type="ARBA" id="ARBA00047899"/>
    </source>
</evidence>
<feature type="compositionally biased region" description="Low complexity" evidence="12">
    <location>
        <begin position="246"/>
        <end position="259"/>
    </location>
</feature>
<dbReference type="InterPro" id="IPR007110">
    <property type="entry name" value="Ig-like_dom"/>
</dbReference>
<feature type="region of interest" description="Disordered" evidence="12">
    <location>
        <begin position="164"/>
        <end position="303"/>
    </location>
</feature>
<feature type="region of interest" description="Disordered" evidence="12">
    <location>
        <begin position="1981"/>
        <end position="2034"/>
    </location>
</feature>
<dbReference type="PROSITE" id="PS50835">
    <property type="entry name" value="IG_LIKE"/>
    <property type="match status" value="3"/>
</dbReference>
<evidence type="ECO:0000256" key="2">
    <source>
        <dbReference type="ARBA" id="ARBA00012513"/>
    </source>
</evidence>
<feature type="compositionally biased region" description="Basic and acidic residues" evidence="12">
    <location>
        <begin position="2321"/>
        <end position="2334"/>
    </location>
</feature>
<feature type="compositionally biased region" description="Basic and acidic residues" evidence="12">
    <location>
        <begin position="745"/>
        <end position="754"/>
    </location>
</feature>
<feature type="compositionally biased region" description="Low complexity" evidence="12">
    <location>
        <begin position="2337"/>
        <end position="2349"/>
    </location>
</feature>
<name>A0A8K0A230_BRALA</name>
<dbReference type="Gene3D" id="1.10.510.10">
    <property type="entry name" value="Transferase(Phosphotransferase) domain 1"/>
    <property type="match status" value="1"/>
</dbReference>
<evidence type="ECO:0000256" key="8">
    <source>
        <dbReference type="ARBA" id="ARBA00023319"/>
    </source>
</evidence>
<keyword evidence="5 11" id="KW-0547">Nucleotide-binding</keyword>
<dbReference type="SMART" id="SM00408">
    <property type="entry name" value="IGc2"/>
    <property type="match status" value="3"/>
</dbReference>
<feature type="compositionally biased region" description="Polar residues" evidence="12">
    <location>
        <begin position="1142"/>
        <end position="1152"/>
    </location>
</feature>
<evidence type="ECO:0000256" key="3">
    <source>
        <dbReference type="ARBA" id="ARBA00022527"/>
    </source>
</evidence>
<comment type="catalytic activity">
    <reaction evidence="10">
        <text>L-seryl-[protein] + ATP = O-phospho-L-seryl-[protein] + ADP + H(+)</text>
        <dbReference type="Rhea" id="RHEA:17989"/>
        <dbReference type="Rhea" id="RHEA-COMP:9863"/>
        <dbReference type="Rhea" id="RHEA-COMP:11604"/>
        <dbReference type="ChEBI" id="CHEBI:15378"/>
        <dbReference type="ChEBI" id="CHEBI:29999"/>
        <dbReference type="ChEBI" id="CHEBI:30616"/>
        <dbReference type="ChEBI" id="CHEBI:83421"/>
        <dbReference type="ChEBI" id="CHEBI:456216"/>
        <dbReference type="EC" id="2.7.11.1"/>
    </reaction>
</comment>
<keyword evidence="3" id="KW-0723">Serine/threonine-protein kinase</keyword>
<feature type="compositionally biased region" description="Polar residues" evidence="12">
    <location>
        <begin position="1605"/>
        <end position="1621"/>
    </location>
</feature>
<dbReference type="Proteomes" id="UP000838412">
    <property type="component" value="Chromosome 5"/>
</dbReference>
<feature type="compositionally biased region" description="Polar residues" evidence="12">
    <location>
        <begin position="2281"/>
        <end position="2302"/>
    </location>
</feature>
<feature type="region of interest" description="Disordered" evidence="12">
    <location>
        <begin position="847"/>
        <end position="1300"/>
    </location>
</feature>
<feature type="compositionally biased region" description="Basic residues" evidence="12">
    <location>
        <begin position="1571"/>
        <end position="1582"/>
    </location>
</feature>
<dbReference type="EC" id="2.7.11.1" evidence="2"/>
<dbReference type="OrthoDB" id="10041048at2759"/>
<evidence type="ECO:0000256" key="10">
    <source>
        <dbReference type="ARBA" id="ARBA00048679"/>
    </source>
</evidence>
<dbReference type="EMBL" id="OV696690">
    <property type="protein sequence ID" value="CAH1265225.1"/>
    <property type="molecule type" value="Genomic_DNA"/>
</dbReference>
<dbReference type="PANTHER" id="PTHR44899">
    <property type="entry name" value="CAMK FAMILY PROTEIN KINASE"/>
    <property type="match status" value="1"/>
</dbReference>
<organism evidence="15 16">
    <name type="scientific">Branchiostoma lanceolatum</name>
    <name type="common">Common lancelet</name>
    <name type="synonym">Amphioxus lanceolatum</name>
    <dbReference type="NCBI Taxonomy" id="7740"/>
    <lineage>
        <taxon>Eukaryota</taxon>
        <taxon>Metazoa</taxon>
        <taxon>Chordata</taxon>
        <taxon>Cephalochordata</taxon>
        <taxon>Leptocardii</taxon>
        <taxon>Amphioxiformes</taxon>
        <taxon>Branchiostomatidae</taxon>
        <taxon>Branchiostoma</taxon>
    </lineage>
</organism>
<feature type="region of interest" description="Disordered" evidence="12">
    <location>
        <begin position="678"/>
        <end position="712"/>
    </location>
</feature>
<feature type="region of interest" description="Disordered" evidence="12">
    <location>
        <begin position="2238"/>
        <end position="2307"/>
    </location>
</feature>
<evidence type="ECO:0000313" key="16">
    <source>
        <dbReference type="Proteomes" id="UP000838412"/>
    </source>
</evidence>
<feature type="compositionally biased region" description="Polar residues" evidence="12">
    <location>
        <begin position="1784"/>
        <end position="1795"/>
    </location>
</feature>
<dbReference type="PANTHER" id="PTHR44899:SF7">
    <property type="entry name" value="NIMA-RELATED KINASE"/>
    <property type="match status" value="1"/>
</dbReference>
<feature type="region of interest" description="Disordered" evidence="12">
    <location>
        <begin position="1518"/>
        <end position="1621"/>
    </location>
</feature>
<evidence type="ECO:0000259" key="13">
    <source>
        <dbReference type="PROSITE" id="PS50011"/>
    </source>
</evidence>
<dbReference type="SUPFAM" id="SSF56112">
    <property type="entry name" value="Protein kinase-like (PK-like)"/>
    <property type="match status" value="1"/>
</dbReference>
<feature type="domain" description="Ig-like" evidence="14">
    <location>
        <begin position="1836"/>
        <end position="1946"/>
    </location>
</feature>
<feature type="compositionally biased region" description="Basic and acidic residues" evidence="12">
    <location>
        <begin position="907"/>
        <end position="931"/>
    </location>
</feature>
<feature type="compositionally biased region" description="Basic and acidic residues" evidence="12">
    <location>
        <begin position="1771"/>
        <end position="1780"/>
    </location>
</feature>
<comment type="catalytic activity">
    <reaction evidence="9">
        <text>L-threonyl-[protein] + ATP = O-phospho-L-threonyl-[protein] + ADP + H(+)</text>
        <dbReference type="Rhea" id="RHEA:46608"/>
        <dbReference type="Rhea" id="RHEA-COMP:11060"/>
        <dbReference type="Rhea" id="RHEA-COMP:11605"/>
        <dbReference type="ChEBI" id="CHEBI:15378"/>
        <dbReference type="ChEBI" id="CHEBI:30013"/>
        <dbReference type="ChEBI" id="CHEBI:30616"/>
        <dbReference type="ChEBI" id="CHEBI:61977"/>
        <dbReference type="ChEBI" id="CHEBI:456216"/>
        <dbReference type="EC" id="2.7.11.1"/>
    </reaction>
</comment>
<feature type="region of interest" description="Disordered" evidence="12">
    <location>
        <begin position="2046"/>
        <end position="2129"/>
    </location>
</feature>
<feature type="compositionally biased region" description="Low complexity" evidence="12">
    <location>
        <begin position="1984"/>
        <end position="2031"/>
    </location>
</feature>
<feature type="compositionally biased region" description="Low complexity" evidence="12">
    <location>
        <begin position="288"/>
        <end position="300"/>
    </location>
</feature>
<feature type="compositionally biased region" description="Basic and acidic residues" evidence="12">
    <location>
        <begin position="1586"/>
        <end position="1602"/>
    </location>
</feature>
<evidence type="ECO:0000256" key="1">
    <source>
        <dbReference type="ARBA" id="ARBA00010886"/>
    </source>
</evidence>
<dbReference type="InterPro" id="IPR000719">
    <property type="entry name" value="Prot_kinase_dom"/>
</dbReference>
<dbReference type="GO" id="GO:0004674">
    <property type="term" value="F:protein serine/threonine kinase activity"/>
    <property type="evidence" value="ECO:0007669"/>
    <property type="project" value="UniProtKB-KW"/>
</dbReference>
<feature type="compositionally biased region" description="Polar residues" evidence="12">
    <location>
        <begin position="273"/>
        <end position="287"/>
    </location>
</feature>
<feature type="compositionally biased region" description="Polar residues" evidence="12">
    <location>
        <begin position="1273"/>
        <end position="1292"/>
    </location>
</feature>
<dbReference type="InterPro" id="IPR011009">
    <property type="entry name" value="Kinase-like_dom_sf"/>
</dbReference>
<dbReference type="Gene3D" id="3.30.200.20">
    <property type="entry name" value="Phosphorylase Kinase, domain 1"/>
    <property type="match status" value="1"/>
</dbReference>
<feature type="compositionally biased region" description="Pro residues" evidence="12">
    <location>
        <begin position="2054"/>
        <end position="2067"/>
    </location>
</feature>
<feature type="region of interest" description="Disordered" evidence="12">
    <location>
        <begin position="1326"/>
        <end position="1372"/>
    </location>
</feature>
<dbReference type="InterPro" id="IPR003598">
    <property type="entry name" value="Ig_sub2"/>
</dbReference>
<evidence type="ECO:0000256" key="5">
    <source>
        <dbReference type="ARBA" id="ARBA00022741"/>
    </source>
</evidence>
<feature type="region of interest" description="Disordered" evidence="12">
    <location>
        <begin position="322"/>
        <end position="361"/>
    </location>
</feature>
<dbReference type="Pfam" id="PF07686">
    <property type="entry name" value="V-set"/>
    <property type="match status" value="2"/>
</dbReference>
<evidence type="ECO:0000256" key="7">
    <source>
        <dbReference type="ARBA" id="ARBA00022840"/>
    </source>
</evidence>
<evidence type="ECO:0000256" key="4">
    <source>
        <dbReference type="ARBA" id="ARBA00022679"/>
    </source>
</evidence>
<feature type="region of interest" description="Disordered" evidence="12">
    <location>
        <begin position="786"/>
        <end position="807"/>
    </location>
</feature>
<dbReference type="SUPFAM" id="SSF48726">
    <property type="entry name" value="Immunoglobulin"/>
    <property type="match status" value="3"/>
</dbReference>
<keyword evidence="8" id="KW-0393">Immunoglobulin domain</keyword>
<feature type="compositionally biased region" description="Basic and acidic residues" evidence="12">
    <location>
        <begin position="1160"/>
        <end position="1214"/>
    </location>
</feature>
<dbReference type="FunFam" id="1.10.510.10:FF:002277">
    <property type="match status" value="1"/>
</dbReference>
<feature type="compositionally biased region" description="Pro residues" evidence="12">
    <location>
        <begin position="792"/>
        <end position="805"/>
    </location>
</feature>
<feature type="compositionally biased region" description="Basic and acidic residues" evidence="12">
    <location>
        <begin position="992"/>
        <end position="1001"/>
    </location>
</feature>
<protein>
    <recommendedName>
        <fullName evidence="2">non-specific serine/threonine protein kinase</fullName>
        <ecNumber evidence="2">2.7.11.1</ecNumber>
    </recommendedName>
</protein>
<dbReference type="GO" id="GO:0005524">
    <property type="term" value="F:ATP binding"/>
    <property type="evidence" value="ECO:0007669"/>
    <property type="project" value="UniProtKB-UniRule"/>
</dbReference>
<dbReference type="SMART" id="SM00220">
    <property type="entry name" value="S_TKc"/>
    <property type="match status" value="1"/>
</dbReference>
<reference evidence="15" key="1">
    <citation type="submission" date="2022-01" db="EMBL/GenBank/DDBJ databases">
        <authorList>
            <person name="Braso-Vives M."/>
        </authorList>
    </citation>
    <scope>NUCLEOTIDE SEQUENCE</scope>
</reference>
<feature type="region of interest" description="Disordered" evidence="12">
    <location>
        <begin position="745"/>
        <end position="769"/>
    </location>
</feature>
<evidence type="ECO:0000259" key="14">
    <source>
        <dbReference type="PROSITE" id="PS50835"/>
    </source>
</evidence>
<comment type="similarity">
    <text evidence="1">Belongs to the protein kinase superfamily. NEK Ser/Thr protein kinase family. NIMA subfamily.</text>
</comment>
<feature type="domain" description="Ig-like" evidence="14">
    <location>
        <begin position="1395"/>
        <end position="1502"/>
    </location>
</feature>
<keyword evidence="16" id="KW-1185">Reference proteome</keyword>
<dbReference type="PROSITE" id="PS50011">
    <property type="entry name" value="PROTEIN_KINASE_DOM"/>
    <property type="match status" value="1"/>
</dbReference>
<feature type="compositionally biased region" description="Pro residues" evidence="12">
    <location>
        <begin position="2113"/>
        <end position="2122"/>
    </location>
</feature>
<feature type="compositionally biased region" description="Basic and acidic residues" evidence="12">
    <location>
        <begin position="1070"/>
        <end position="1090"/>
    </location>
</feature>
<dbReference type="SMART" id="SM00409">
    <property type="entry name" value="IG"/>
    <property type="match status" value="3"/>
</dbReference>
<feature type="compositionally biased region" description="Pro residues" evidence="12">
    <location>
        <begin position="1705"/>
        <end position="1714"/>
    </location>
</feature>
<proteinExistence type="inferred from homology"/>
<feature type="compositionally biased region" description="Low complexity" evidence="12">
    <location>
        <begin position="1671"/>
        <end position="1695"/>
    </location>
</feature>
<feature type="compositionally biased region" description="Low complexity" evidence="12">
    <location>
        <begin position="2099"/>
        <end position="2112"/>
    </location>
</feature>
<dbReference type="PROSITE" id="PS00107">
    <property type="entry name" value="PROTEIN_KINASE_ATP"/>
    <property type="match status" value="1"/>
</dbReference>
<feature type="compositionally biased region" description="Acidic residues" evidence="12">
    <location>
        <begin position="755"/>
        <end position="765"/>
    </location>
</feature>
<feature type="compositionally biased region" description="Basic and acidic residues" evidence="12">
    <location>
        <begin position="969"/>
        <end position="980"/>
    </location>
</feature>
<dbReference type="FunFam" id="3.30.200.20:FF:000097">
    <property type="entry name" value="Probable serine/threonine-protein kinase nek1"/>
    <property type="match status" value="1"/>
</dbReference>